<protein>
    <submittedName>
        <fullName evidence="2">Uncharacterized protein</fullName>
    </submittedName>
</protein>
<feature type="region of interest" description="Disordered" evidence="1">
    <location>
        <begin position="127"/>
        <end position="207"/>
    </location>
</feature>
<sequence>MLDDDDERRIISVHRTINTQETDHPRTPSISALRRKFEINVHRKPSQNLRHAKDLSRSISPKVVNYDDDDEPEFIKIGRRIRRNSMLLEDSEDNYKAAQQKNMSEMSKSEVPKVSYNRRVAEIPRLSRSARIVRDDSHENPNLDAQATDMTSPPDPDSARQRRSPTTDITPVMFVCTDDLQLNTDPSPPPEEPKPSKDINNADGSNHNIVKPCMFTNRKSIIPQVTPPQIIPKNNDDSGIFEMMRLLDKFQRARGSRLDEIWVNKPERTTSIDSSPHNVSRTVLYLF</sequence>
<proteinExistence type="predicted"/>
<keyword evidence="3" id="KW-1185">Reference proteome</keyword>
<gene>
    <name evidence="2" type="ORF">DICVIV_10334</name>
</gene>
<dbReference type="OrthoDB" id="5838109at2759"/>
<dbReference type="AlphaFoldDB" id="A0A0D8XG95"/>
<feature type="compositionally biased region" description="Basic and acidic residues" evidence="1">
    <location>
        <begin position="132"/>
        <end position="141"/>
    </location>
</feature>
<evidence type="ECO:0000313" key="2">
    <source>
        <dbReference type="EMBL" id="KJH43638.1"/>
    </source>
</evidence>
<reference evidence="3" key="2">
    <citation type="journal article" date="2016" name="Sci. Rep.">
        <title>Dictyocaulus viviparus genome, variome and transcriptome elucidate lungworm biology and support future intervention.</title>
        <authorList>
            <person name="McNulty S.N."/>
            <person name="Strube C."/>
            <person name="Rosa B.A."/>
            <person name="Martin J.C."/>
            <person name="Tyagi R."/>
            <person name="Choi Y.J."/>
            <person name="Wang Q."/>
            <person name="Hallsworth Pepin K."/>
            <person name="Zhang X."/>
            <person name="Ozersky P."/>
            <person name="Wilson R.K."/>
            <person name="Sternberg P.W."/>
            <person name="Gasser R.B."/>
            <person name="Mitreva M."/>
        </authorList>
    </citation>
    <scope>NUCLEOTIDE SEQUENCE [LARGE SCALE GENOMIC DNA]</scope>
    <source>
        <strain evidence="3">HannoverDv2000</strain>
    </source>
</reference>
<evidence type="ECO:0000256" key="1">
    <source>
        <dbReference type="SAM" id="MobiDB-lite"/>
    </source>
</evidence>
<evidence type="ECO:0000313" key="3">
    <source>
        <dbReference type="Proteomes" id="UP000053766"/>
    </source>
</evidence>
<dbReference type="Proteomes" id="UP000053766">
    <property type="component" value="Unassembled WGS sequence"/>
</dbReference>
<reference evidence="2 3" key="1">
    <citation type="submission" date="2013-11" db="EMBL/GenBank/DDBJ databases">
        <title>Draft genome of the bovine lungworm Dictyocaulus viviparus.</title>
        <authorList>
            <person name="Mitreva M."/>
        </authorList>
    </citation>
    <scope>NUCLEOTIDE SEQUENCE [LARGE SCALE GENOMIC DNA]</scope>
    <source>
        <strain evidence="2 3">HannoverDv2000</strain>
    </source>
</reference>
<dbReference type="EMBL" id="KN716539">
    <property type="protein sequence ID" value="KJH43638.1"/>
    <property type="molecule type" value="Genomic_DNA"/>
</dbReference>
<accession>A0A0D8XG95</accession>
<organism evidence="2 3">
    <name type="scientific">Dictyocaulus viviparus</name>
    <name type="common">Bovine lungworm</name>
    <dbReference type="NCBI Taxonomy" id="29172"/>
    <lineage>
        <taxon>Eukaryota</taxon>
        <taxon>Metazoa</taxon>
        <taxon>Ecdysozoa</taxon>
        <taxon>Nematoda</taxon>
        <taxon>Chromadorea</taxon>
        <taxon>Rhabditida</taxon>
        <taxon>Rhabditina</taxon>
        <taxon>Rhabditomorpha</taxon>
        <taxon>Strongyloidea</taxon>
        <taxon>Metastrongylidae</taxon>
        <taxon>Dictyocaulus</taxon>
    </lineage>
</organism>
<name>A0A0D8XG95_DICVI</name>